<proteinExistence type="predicted"/>
<evidence type="ECO:0000259" key="1">
    <source>
        <dbReference type="Pfam" id="PF01636"/>
    </source>
</evidence>
<comment type="caution">
    <text evidence="2">The sequence shown here is derived from an EMBL/GenBank/DDBJ whole genome shotgun (WGS) entry which is preliminary data.</text>
</comment>
<dbReference type="PANTHER" id="PTHR21310:SF15">
    <property type="entry name" value="AMINOGLYCOSIDE PHOSPHOTRANSFERASE DOMAIN-CONTAINING PROTEIN"/>
    <property type="match status" value="1"/>
</dbReference>
<dbReference type="Proteomes" id="UP000772434">
    <property type="component" value="Unassembled WGS sequence"/>
</dbReference>
<keyword evidence="3" id="KW-1185">Reference proteome</keyword>
<name>A0A9P5UAT0_9AGAR</name>
<dbReference type="InterPro" id="IPR002575">
    <property type="entry name" value="Aminoglycoside_PTrfase"/>
</dbReference>
<dbReference type="SUPFAM" id="SSF56112">
    <property type="entry name" value="Protein kinase-like (PK-like)"/>
    <property type="match status" value="1"/>
</dbReference>
<dbReference type="EMBL" id="JADNRY010000025">
    <property type="protein sequence ID" value="KAF9072361.1"/>
    <property type="molecule type" value="Genomic_DNA"/>
</dbReference>
<dbReference type="InterPro" id="IPR051678">
    <property type="entry name" value="AGP_Transferase"/>
</dbReference>
<evidence type="ECO:0000313" key="2">
    <source>
        <dbReference type="EMBL" id="KAF9072361.1"/>
    </source>
</evidence>
<sequence>MSTTDVDEISGHVSENMKKLTAVLERIRQFDFAKHANALRPGFNPVVHMPADASSLQRGGINVHVPITFCDGVRWLARIRQESTPGAKLITESEGETMRVLKASGLQVPDAFLPRDPDANFFFVELLEGYACAAPIASGTLTNQQQHDLIRSIASFYVNLSTITFSQIGSVVREPATNVLKVGCLISPDFCQNVAPFFFGPFKSSAHRYLAHIEHVLHEIEQHRAFSDGPFDTYVAHLWLRDLIQQSPRLREKETIHLKHADDKGDQIMVDKDGNFVGIIDWEWAYTASKSEAFAAPLALVDVEAFFDGVNDLSPGEEKLAKAYEELGRPDLAACVRTGKVYQRLPMIVGQAPDVIQLHAFQHALTGQKGEEGSIEEWVAAKINGIYGADVAALKMSIQN</sequence>
<feature type="domain" description="Aminoglycoside phosphotransferase" evidence="1">
    <location>
        <begin position="75"/>
        <end position="284"/>
    </location>
</feature>
<dbReference type="AlphaFoldDB" id="A0A9P5UAT0"/>
<dbReference type="OrthoDB" id="2906425at2759"/>
<dbReference type="Pfam" id="PF01636">
    <property type="entry name" value="APH"/>
    <property type="match status" value="1"/>
</dbReference>
<evidence type="ECO:0000313" key="3">
    <source>
        <dbReference type="Proteomes" id="UP000772434"/>
    </source>
</evidence>
<dbReference type="Gene3D" id="3.90.1200.10">
    <property type="match status" value="1"/>
</dbReference>
<reference evidence="2" key="1">
    <citation type="submission" date="2020-11" db="EMBL/GenBank/DDBJ databases">
        <authorList>
            <consortium name="DOE Joint Genome Institute"/>
            <person name="Ahrendt S."/>
            <person name="Riley R."/>
            <person name="Andreopoulos W."/>
            <person name="Labutti K."/>
            <person name="Pangilinan J."/>
            <person name="Ruiz-Duenas F.J."/>
            <person name="Barrasa J.M."/>
            <person name="Sanchez-Garcia M."/>
            <person name="Camarero S."/>
            <person name="Miyauchi S."/>
            <person name="Serrano A."/>
            <person name="Linde D."/>
            <person name="Babiker R."/>
            <person name="Drula E."/>
            <person name="Ayuso-Fernandez I."/>
            <person name="Pacheco R."/>
            <person name="Padilla G."/>
            <person name="Ferreira P."/>
            <person name="Barriuso J."/>
            <person name="Kellner H."/>
            <person name="Castanera R."/>
            <person name="Alfaro M."/>
            <person name="Ramirez L."/>
            <person name="Pisabarro A.G."/>
            <person name="Kuo A."/>
            <person name="Tritt A."/>
            <person name="Lipzen A."/>
            <person name="He G."/>
            <person name="Yan M."/>
            <person name="Ng V."/>
            <person name="Cullen D."/>
            <person name="Martin F."/>
            <person name="Rosso M.-N."/>
            <person name="Henrissat B."/>
            <person name="Hibbett D."/>
            <person name="Martinez A.T."/>
            <person name="Grigoriev I.V."/>
        </authorList>
    </citation>
    <scope>NUCLEOTIDE SEQUENCE</scope>
    <source>
        <strain evidence="2">AH 40177</strain>
    </source>
</reference>
<dbReference type="PANTHER" id="PTHR21310">
    <property type="entry name" value="AMINOGLYCOSIDE PHOSPHOTRANSFERASE-RELATED-RELATED"/>
    <property type="match status" value="1"/>
</dbReference>
<organism evidence="2 3">
    <name type="scientific">Rhodocollybia butyracea</name>
    <dbReference type="NCBI Taxonomy" id="206335"/>
    <lineage>
        <taxon>Eukaryota</taxon>
        <taxon>Fungi</taxon>
        <taxon>Dikarya</taxon>
        <taxon>Basidiomycota</taxon>
        <taxon>Agaricomycotina</taxon>
        <taxon>Agaricomycetes</taxon>
        <taxon>Agaricomycetidae</taxon>
        <taxon>Agaricales</taxon>
        <taxon>Marasmiineae</taxon>
        <taxon>Omphalotaceae</taxon>
        <taxon>Rhodocollybia</taxon>
    </lineage>
</organism>
<dbReference type="InterPro" id="IPR011009">
    <property type="entry name" value="Kinase-like_dom_sf"/>
</dbReference>
<protein>
    <recommendedName>
        <fullName evidence="1">Aminoglycoside phosphotransferase domain-containing protein</fullName>
    </recommendedName>
</protein>
<accession>A0A9P5UAT0</accession>
<gene>
    <name evidence="2" type="ORF">BDP27DRAFT_428575</name>
</gene>